<proteinExistence type="predicted"/>
<name>A0A2K3JXW2_TRIPR</name>
<dbReference type="AlphaFoldDB" id="A0A2K3JXW2"/>
<protein>
    <submittedName>
        <fullName evidence="1">Uncharacterized protein</fullName>
    </submittedName>
</protein>
<comment type="caution">
    <text evidence="1">The sequence shown here is derived from an EMBL/GenBank/DDBJ whole genome shotgun (WGS) entry which is preliminary data.</text>
</comment>
<dbReference type="Proteomes" id="UP000236291">
    <property type="component" value="Unassembled WGS sequence"/>
</dbReference>
<evidence type="ECO:0000313" key="2">
    <source>
        <dbReference type="Proteomes" id="UP000236291"/>
    </source>
</evidence>
<dbReference type="EMBL" id="ASHM01129551">
    <property type="protein sequence ID" value="PNX58891.1"/>
    <property type="molecule type" value="Genomic_DNA"/>
</dbReference>
<gene>
    <name evidence="1" type="ORF">L195_g059413</name>
</gene>
<organism evidence="1 2">
    <name type="scientific">Trifolium pratense</name>
    <name type="common">Red clover</name>
    <dbReference type="NCBI Taxonomy" id="57577"/>
    <lineage>
        <taxon>Eukaryota</taxon>
        <taxon>Viridiplantae</taxon>
        <taxon>Streptophyta</taxon>
        <taxon>Embryophyta</taxon>
        <taxon>Tracheophyta</taxon>
        <taxon>Spermatophyta</taxon>
        <taxon>Magnoliopsida</taxon>
        <taxon>eudicotyledons</taxon>
        <taxon>Gunneridae</taxon>
        <taxon>Pentapetalae</taxon>
        <taxon>rosids</taxon>
        <taxon>fabids</taxon>
        <taxon>Fabales</taxon>
        <taxon>Fabaceae</taxon>
        <taxon>Papilionoideae</taxon>
        <taxon>50 kb inversion clade</taxon>
        <taxon>NPAAA clade</taxon>
        <taxon>Hologalegina</taxon>
        <taxon>IRL clade</taxon>
        <taxon>Trifolieae</taxon>
        <taxon>Trifolium</taxon>
    </lineage>
</organism>
<reference evidence="1 2" key="1">
    <citation type="journal article" date="2014" name="Am. J. Bot.">
        <title>Genome assembly and annotation for red clover (Trifolium pratense; Fabaceae).</title>
        <authorList>
            <person name="Istvanek J."/>
            <person name="Jaros M."/>
            <person name="Krenek A."/>
            <person name="Repkova J."/>
        </authorList>
    </citation>
    <scope>NUCLEOTIDE SEQUENCE [LARGE SCALE GENOMIC DNA]</scope>
    <source>
        <strain evidence="2">cv. Tatra</strain>
        <tissue evidence="1">Young leaves</tissue>
    </source>
</reference>
<sequence length="57" mass="6378">MAAMDMPIAAVWDKQEWSSKIVDKEIESADKETESNNVAEAGNGLYYDRCCCCAWLS</sequence>
<evidence type="ECO:0000313" key="1">
    <source>
        <dbReference type="EMBL" id="PNX58891.1"/>
    </source>
</evidence>
<reference evidence="1 2" key="2">
    <citation type="journal article" date="2017" name="Front. Plant Sci.">
        <title>Gene Classification and Mining of Molecular Markers Useful in Red Clover (Trifolium pratense) Breeding.</title>
        <authorList>
            <person name="Istvanek J."/>
            <person name="Dluhosova J."/>
            <person name="Dluhos P."/>
            <person name="Patkova L."/>
            <person name="Nedelnik J."/>
            <person name="Repkova J."/>
        </authorList>
    </citation>
    <scope>NUCLEOTIDE SEQUENCE [LARGE SCALE GENOMIC DNA]</scope>
    <source>
        <strain evidence="2">cv. Tatra</strain>
        <tissue evidence="1">Young leaves</tissue>
    </source>
</reference>
<accession>A0A2K3JXW2</accession>